<dbReference type="PANTHER" id="PTHR43179">
    <property type="entry name" value="RHAMNOSYLTRANSFERASE WBBL"/>
    <property type="match status" value="1"/>
</dbReference>
<sequence length="354" mass="37946">MQSRPPALPRISVVVLTHDRAGQLVGTLARLASLPEQPPVIVADNASHDDTVKLVDMLFPQVRVVQCGADLGAAGRNRAVACVRTDYVAFCDDDSWWEPGSLALAVKLLDGAPQVAVLNARVVTGEHGALDPRCRLMAGSPLAAAGCAGPGLGPTVATYIAGACVFRTSVFRAVGGYERRFGLGGEEALVALDVLDAGHAIAYCNDLIVRRGAFASAAEAAADNPADHPLRRRSDKRLGSGNACPGEDALQRRVLARNAVWVAWMRLPWRDVGRSMCGALATFAHEHTLWRDGKAMIGGLPWALVNRHRVNAQVLAMRAEMRATERRLAHGAQPERDAQHAKHHTVAEPRSHDH</sequence>
<proteinExistence type="inferred from homology"/>
<dbReference type="PANTHER" id="PTHR43179:SF12">
    <property type="entry name" value="GALACTOFURANOSYLTRANSFERASE GLFT2"/>
    <property type="match status" value="1"/>
</dbReference>
<evidence type="ECO:0000256" key="2">
    <source>
        <dbReference type="ARBA" id="ARBA00022676"/>
    </source>
</evidence>
<comment type="similarity">
    <text evidence="1">Belongs to the glycosyltransferase 2 family.</text>
</comment>
<gene>
    <name evidence="6" type="ORF">KZJ38_12870</name>
</gene>
<evidence type="ECO:0000259" key="5">
    <source>
        <dbReference type="Pfam" id="PF00535"/>
    </source>
</evidence>
<dbReference type="RefSeq" id="WP_219796264.1">
    <property type="nucleotide sequence ID" value="NZ_CP080095.1"/>
</dbReference>
<dbReference type="SUPFAM" id="SSF53448">
    <property type="entry name" value="Nucleotide-diphospho-sugar transferases"/>
    <property type="match status" value="1"/>
</dbReference>
<name>A0ABX8UJR4_9BURK</name>
<evidence type="ECO:0000313" key="7">
    <source>
        <dbReference type="Proteomes" id="UP000826462"/>
    </source>
</evidence>
<feature type="domain" description="Glycosyltransferase 2-like" evidence="5">
    <location>
        <begin position="12"/>
        <end position="171"/>
    </location>
</feature>
<evidence type="ECO:0000313" key="6">
    <source>
        <dbReference type="EMBL" id="QYD67270.1"/>
    </source>
</evidence>
<reference evidence="6 7" key="1">
    <citation type="submission" date="2021-07" db="EMBL/GenBank/DDBJ databases">
        <title>Paraburkholderia edwinii protects Aspergillus sp. from phenazines by acting as a toxin sponge.</title>
        <authorList>
            <person name="Dahlstrom K.M."/>
            <person name="Newman D.K."/>
        </authorList>
    </citation>
    <scope>NUCLEOTIDE SEQUENCE [LARGE SCALE GENOMIC DNA]</scope>
    <source>
        <strain evidence="6 7">Pe01</strain>
    </source>
</reference>
<keyword evidence="3 6" id="KW-0808">Transferase</keyword>
<keyword evidence="2 6" id="KW-0328">Glycosyltransferase</keyword>
<feature type="region of interest" description="Disordered" evidence="4">
    <location>
        <begin position="326"/>
        <end position="354"/>
    </location>
</feature>
<protein>
    <submittedName>
        <fullName evidence="6">Glycosyltransferase</fullName>
        <ecNumber evidence="6">2.4.-.-</ecNumber>
    </submittedName>
</protein>
<dbReference type="InterPro" id="IPR029044">
    <property type="entry name" value="Nucleotide-diphossugar_trans"/>
</dbReference>
<evidence type="ECO:0000256" key="4">
    <source>
        <dbReference type="SAM" id="MobiDB-lite"/>
    </source>
</evidence>
<dbReference type="GO" id="GO:0016757">
    <property type="term" value="F:glycosyltransferase activity"/>
    <property type="evidence" value="ECO:0007669"/>
    <property type="project" value="UniProtKB-KW"/>
</dbReference>
<dbReference type="Gene3D" id="3.90.550.10">
    <property type="entry name" value="Spore Coat Polysaccharide Biosynthesis Protein SpsA, Chain A"/>
    <property type="match status" value="1"/>
</dbReference>
<keyword evidence="7" id="KW-1185">Reference proteome</keyword>
<organism evidence="6 7">
    <name type="scientific">Paraburkholderia edwinii</name>
    <dbReference type="NCBI Taxonomy" id="2861782"/>
    <lineage>
        <taxon>Bacteria</taxon>
        <taxon>Pseudomonadati</taxon>
        <taxon>Pseudomonadota</taxon>
        <taxon>Betaproteobacteria</taxon>
        <taxon>Burkholderiales</taxon>
        <taxon>Burkholderiaceae</taxon>
        <taxon>Paraburkholderia</taxon>
    </lineage>
</organism>
<dbReference type="EC" id="2.4.-.-" evidence="6"/>
<accession>A0ABX8UJR4</accession>
<dbReference type="EMBL" id="CP080095">
    <property type="protein sequence ID" value="QYD67270.1"/>
    <property type="molecule type" value="Genomic_DNA"/>
</dbReference>
<dbReference type="Pfam" id="PF00535">
    <property type="entry name" value="Glycos_transf_2"/>
    <property type="match status" value="1"/>
</dbReference>
<dbReference type="InterPro" id="IPR001173">
    <property type="entry name" value="Glyco_trans_2-like"/>
</dbReference>
<evidence type="ECO:0000256" key="3">
    <source>
        <dbReference type="ARBA" id="ARBA00022679"/>
    </source>
</evidence>
<evidence type="ECO:0000256" key="1">
    <source>
        <dbReference type="ARBA" id="ARBA00006739"/>
    </source>
</evidence>
<dbReference type="Proteomes" id="UP000826462">
    <property type="component" value="Chromosome 1"/>
</dbReference>